<dbReference type="EMBL" id="JBHTIB010000026">
    <property type="protein sequence ID" value="MFD0837264.1"/>
    <property type="molecule type" value="Genomic_DNA"/>
</dbReference>
<evidence type="ECO:0000313" key="2">
    <source>
        <dbReference type="Proteomes" id="UP001597011"/>
    </source>
</evidence>
<protein>
    <submittedName>
        <fullName evidence="1">Uncharacterized protein</fullName>
    </submittedName>
</protein>
<keyword evidence="2" id="KW-1185">Reference proteome</keyword>
<accession>A0ABW3BXR5</accession>
<reference evidence="2" key="1">
    <citation type="journal article" date="2019" name="Int. J. Syst. Evol. Microbiol.">
        <title>The Global Catalogue of Microorganisms (GCM) 10K type strain sequencing project: providing services to taxonomists for standard genome sequencing and annotation.</title>
        <authorList>
            <consortium name="The Broad Institute Genomics Platform"/>
            <consortium name="The Broad Institute Genome Sequencing Center for Infectious Disease"/>
            <person name="Wu L."/>
            <person name="Ma J."/>
        </authorList>
    </citation>
    <scope>NUCLEOTIDE SEQUENCE [LARGE SCALE GENOMIC DNA]</scope>
    <source>
        <strain evidence="2">CCUG 60529</strain>
    </source>
</reference>
<comment type="caution">
    <text evidence="1">The sequence shown here is derived from an EMBL/GenBank/DDBJ whole genome shotgun (WGS) entry which is preliminary data.</text>
</comment>
<proteinExistence type="predicted"/>
<sequence length="86" mass="10260">MDYGYKFEQLVNKYIGTPDYVTYANNWNNKNERTSLLFTACIKEYDKNSTGEIGEKLQYFMEELFNDNNEDRKISKECMEFLNGLK</sequence>
<organism evidence="1 2">
    <name type="scientific">Mariniflexile aquimaris</name>
    <dbReference type="NCBI Taxonomy" id="881009"/>
    <lineage>
        <taxon>Bacteria</taxon>
        <taxon>Pseudomonadati</taxon>
        <taxon>Bacteroidota</taxon>
        <taxon>Flavobacteriia</taxon>
        <taxon>Flavobacteriales</taxon>
        <taxon>Flavobacteriaceae</taxon>
        <taxon>Mariniflexile</taxon>
    </lineage>
</organism>
<dbReference type="Proteomes" id="UP001597011">
    <property type="component" value="Unassembled WGS sequence"/>
</dbReference>
<dbReference type="RefSeq" id="WP_379943947.1">
    <property type="nucleotide sequence ID" value="NZ_JBHTIB010000026.1"/>
</dbReference>
<gene>
    <name evidence="1" type="ORF">ACFQ0I_15905</name>
</gene>
<evidence type="ECO:0000313" key="1">
    <source>
        <dbReference type="EMBL" id="MFD0837264.1"/>
    </source>
</evidence>
<name>A0ABW3BXR5_9FLAO</name>